<dbReference type="InterPro" id="IPR000008">
    <property type="entry name" value="C2_dom"/>
</dbReference>
<dbReference type="EMBL" id="JACGCM010002768">
    <property type="protein sequence ID" value="KAF6135987.1"/>
    <property type="molecule type" value="Genomic_DNA"/>
</dbReference>
<dbReference type="AlphaFoldDB" id="A0A7J7L064"/>
<reference evidence="3 4" key="1">
    <citation type="journal article" date="2020" name="IScience">
        <title>Genome Sequencing of the Endangered Kingdonia uniflora (Circaeasteraceae, Ranunculales) Reveals Potential Mechanisms of Evolutionary Specialization.</title>
        <authorList>
            <person name="Sun Y."/>
            <person name="Deng T."/>
            <person name="Zhang A."/>
            <person name="Moore M.J."/>
            <person name="Landis J.B."/>
            <person name="Lin N."/>
            <person name="Zhang H."/>
            <person name="Zhang X."/>
            <person name="Huang J."/>
            <person name="Zhang X."/>
            <person name="Sun H."/>
            <person name="Wang H."/>
        </authorList>
    </citation>
    <scope>NUCLEOTIDE SEQUENCE [LARGE SCALE GENOMIC DNA]</scope>
    <source>
        <strain evidence="3">TB1705</strain>
        <tissue evidence="3">Leaf</tissue>
    </source>
</reference>
<comment type="caution">
    <text evidence="3">The sequence shown here is derived from an EMBL/GenBank/DDBJ whole genome shotgun (WGS) entry which is preliminary data.</text>
</comment>
<gene>
    <name evidence="3" type="ORF">GIB67_006879</name>
</gene>
<name>A0A7J7L064_9MAGN</name>
<feature type="compositionally biased region" description="Low complexity" evidence="1">
    <location>
        <begin position="212"/>
        <end position="233"/>
    </location>
</feature>
<evidence type="ECO:0000313" key="4">
    <source>
        <dbReference type="Proteomes" id="UP000541444"/>
    </source>
</evidence>
<feature type="compositionally biased region" description="Low complexity" evidence="1">
    <location>
        <begin position="191"/>
        <end position="203"/>
    </location>
</feature>
<feature type="region of interest" description="Disordered" evidence="1">
    <location>
        <begin position="159"/>
        <end position="265"/>
    </location>
</feature>
<sequence>MEHSYRPLEITVISAKDLKDVNLFSKMDVYSVVSIVGDARSKQRTPVDKNCGSNPNWNFTVKFTIDEAMAKQNRSILLFQIRAEGSLGDKDIGEVQVPVKELFDGFGEAKVPQFVSYQVRKSSGKAKGVLNFSYKFGEKNPTFAPAPTHFAGAAVTKLSKGDDEPVTAYPAAVGTSTSYPQQRPYPPPLPQAGQYPPEGKYPPAGYPPPQPGYGYPPQQQQGYGYPPQQQGYGYPPPQQGYGYGYPPPQQGYGYPPQKPPKKNKMGMGLGAGLLGGALGGLLIGDMISDAGDSGYDGGFDDGGGFDF</sequence>
<dbReference type="SUPFAM" id="SSF49562">
    <property type="entry name" value="C2 domain (Calcium/lipid-binding domain, CaLB)"/>
    <property type="match status" value="1"/>
</dbReference>
<evidence type="ECO:0000313" key="3">
    <source>
        <dbReference type="EMBL" id="KAF6135987.1"/>
    </source>
</evidence>
<dbReference type="Gene3D" id="2.60.40.150">
    <property type="entry name" value="C2 domain"/>
    <property type="match status" value="1"/>
</dbReference>
<dbReference type="Proteomes" id="UP000541444">
    <property type="component" value="Unassembled WGS sequence"/>
</dbReference>
<dbReference type="SMART" id="SM00239">
    <property type="entry name" value="C2"/>
    <property type="match status" value="1"/>
</dbReference>
<keyword evidence="4" id="KW-1185">Reference proteome</keyword>
<organism evidence="3 4">
    <name type="scientific">Kingdonia uniflora</name>
    <dbReference type="NCBI Taxonomy" id="39325"/>
    <lineage>
        <taxon>Eukaryota</taxon>
        <taxon>Viridiplantae</taxon>
        <taxon>Streptophyta</taxon>
        <taxon>Embryophyta</taxon>
        <taxon>Tracheophyta</taxon>
        <taxon>Spermatophyta</taxon>
        <taxon>Magnoliopsida</taxon>
        <taxon>Ranunculales</taxon>
        <taxon>Circaeasteraceae</taxon>
        <taxon>Kingdonia</taxon>
    </lineage>
</organism>
<dbReference type="InterPro" id="IPR035892">
    <property type="entry name" value="C2_domain_sf"/>
</dbReference>
<feature type="domain" description="C2" evidence="2">
    <location>
        <begin position="1"/>
        <end position="113"/>
    </location>
</feature>
<dbReference type="GO" id="GO:0006952">
    <property type="term" value="P:defense response"/>
    <property type="evidence" value="ECO:0007669"/>
    <property type="project" value="InterPro"/>
</dbReference>
<evidence type="ECO:0000259" key="2">
    <source>
        <dbReference type="PROSITE" id="PS50004"/>
    </source>
</evidence>
<proteinExistence type="predicted"/>
<dbReference type="PANTHER" id="PTHR32246">
    <property type="entry name" value="INGRESSION PROTEIN FIC1"/>
    <property type="match status" value="1"/>
</dbReference>
<dbReference type="PROSITE" id="PS50004">
    <property type="entry name" value="C2"/>
    <property type="match status" value="1"/>
</dbReference>
<evidence type="ECO:0000256" key="1">
    <source>
        <dbReference type="SAM" id="MobiDB-lite"/>
    </source>
</evidence>
<dbReference type="CDD" id="cd04051">
    <property type="entry name" value="C2_SRC2_like"/>
    <property type="match status" value="1"/>
</dbReference>
<accession>A0A7J7L064</accession>
<dbReference type="Pfam" id="PF00168">
    <property type="entry name" value="C2"/>
    <property type="match status" value="1"/>
</dbReference>
<dbReference type="InterPro" id="IPR044750">
    <property type="entry name" value="C2_SRC2/BAP"/>
</dbReference>
<dbReference type="PANTHER" id="PTHR32246:SF173">
    <property type="entry name" value="C2 DOMAIN-CONTAINING PROTEIN"/>
    <property type="match status" value="1"/>
</dbReference>
<protein>
    <recommendedName>
        <fullName evidence="2">C2 domain-containing protein</fullName>
    </recommendedName>
</protein>
<dbReference type="OrthoDB" id="270970at2759"/>